<dbReference type="EMBL" id="JPGK01000003">
    <property type="protein sequence ID" value="KGA94470.1"/>
    <property type="molecule type" value="Genomic_DNA"/>
</dbReference>
<dbReference type="CDD" id="cd08070">
    <property type="entry name" value="MPN_like"/>
    <property type="match status" value="1"/>
</dbReference>
<evidence type="ECO:0000256" key="3">
    <source>
        <dbReference type="ARBA" id="ARBA00022801"/>
    </source>
</evidence>
<dbReference type="GO" id="GO:0006508">
    <property type="term" value="P:proteolysis"/>
    <property type="evidence" value="ECO:0007669"/>
    <property type="project" value="UniProtKB-KW"/>
</dbReference>
<dbReference type="PROSITE" id="PS50249">
    <property type="entry name" value="MPN"/>
    <property type="match status" value="1"/>
</dbReference>
<dbReference type="SUPFAM" id="SSF102712">
    <property type="entry name" value="JAB1/MPN domain"/>
    <property type="match status" value="1"/>
</dbReference>
<keyword evidence="4" id="KW-0862">Zinc</keyword>
<evidence type="ECO:0000256" key="5">
    <source>
        <dbReference type="ARBA" id="ARBA00023049"/>
    </source>
</evidence>
<dbReference type="InterPro" id="IPR037518">
    <property type="entry name" value="MPN"/>
</dbReference>
<dbReference type="SMART" id="SM00232">
    <property type="entry name" value="JAB_MPN"/>
    <property type="match status" value="1"/>
</dbReference>
<dbReference type="InterPro" id="IPR051929">
    <property type="entry name" value="VirAsm_ModProt"/>
</dbReference>
<name>A0A094WD80_9BACT</name>
<proteinExistence type="predicted"/>
<dbReference type="PANTHER" id="PTHR34858">
    <property type="entry name" value="CYSO-CYSTEINE PEPTIDASE"/>
    <property type="match status" value="1"/>
</dbReference>
<keyword evidence="5" id="KW-0482">Metalloprotease</keyword>
<evidence type="ECO:0000313" key="8">
    <source>
        <dbReference type="Proteomes" id="UP000029452"/>
    </source>
</evidence>
<dbReference type="GO" id="GO:0008235">
    <property type="term" value="F:metalloexopeptidase activity"/>
    <property type="evidence" value="ECO:0007669"/>
    <property type="project" value="TreeGrafter"/>
</dbReference>
<dbReference type="Proteomes" id="UP000029452">
    <property type="component" value="Unassembled WGS sequence"/>
</dbReference>
<evidence type="ECO:0000256" key="1">
    <source>
        <dbReference type="ARBA" id="ARBA00022670"/>
    </source>
</evidence>
<comment type="caution">
    <text evidence="7">The sequence shown here is derived from an EMBL/GenBank/DDBJ whole genome shotgun (WGS) entry which is preliminary data.</text>
</comment>
<organism evidence="7 8">
    <name type="scientific">Leptospirillum ferriphilum</name>
    <dbReference type="NCBI Taxonomy" id="178606"/>
    <lineage>
        <taxon>Bacteria</taxon>
        <taxon>Pseudomonadati</taxon>
        <taxon>Nitrospirota</taxon>
        <taxon>Nitrospiria</taxon>
        <taxon>Nitrospirales</taxon>
        <taxon>Nitrospiraceae</taxon>
        <taxon>Leptospirillum</taxon>
    </lineage>
</organism>
<keyword evidence="2" id="KW-0479">Metal-binding</keyword>
<accession>A0A094WD80</accession>
<sequence length="148" mass="16600">MGLFDLMEGEFSGLTFPLGLYDAIIAHARSVFPEECCGLVAGPAGGGPIRVIPMENALHSPVRYEMNPKEQFQVQKNLRREGLEMWAIYHSHPVTRPYPSETDIRLAFYPELYYLLTSLAEDPPPLKAYTIQNGVVREIPLRVLPGEA</sequence>
<dbReference type="GO" id="GO:0008270">
    <property type="term" value="F:zinc ion binding"/>
    <property type="evidence" value="ECO:0007669"/>
    <property type="project" value="TreeGrafter"/>
</dbReference>
<dbReference type="Pfam" id="PF14464">
    <property type="entry name" value="Prok-JAB"/>
    <property type="match status" value="1"/>
</dbReference>
<keyword evidence="3" id="KW-0378">Hydrolase</keyword>
<dbReference type="PATRIC" id="fig|178606.4.peg.1049"/>
<dbReference type="AlphaFoldDB" id="A0A094WD80"/>
<evidence type="ECO:0000313" key="7">
    <source>
        <dbReference type="EMBL" id="KGA94470.1"/>
    </source>
</evidence>
<dbReference type="Gene3D" id="3.40.140.10">
    <property type="entry name" value="Cytidine Deaminase, domain 2"/>
    <property type="match status" value="1"/>
</dbReference>
<keyword evidence="1" id="KW-0645">Protease</keyword>
<evidence type="ECO:0000259" key="6">
    <source>
        <dbReference type="PROSITE" id="PS50249"/>
    </source>
</evidence>
<protein>
    <submittedName>
        <fullName evidence="7">Mov34/MPN/PAD-1 family protein</fullName>
    </submittedName>
</protein>
<dbReference type="InterPro" id="IPR028090">
    <property type="entry name" value="JAB_dom_prok"/>
</dbReference>
<dbReference type="PANTHER" id="PTHR34858:SF1">
    <property type="entry name" value="CYSO-CYSTEINE PEPTIDASE"/>
    <property type="match status" value="1"/>
</dbReference>
<gene>
    <name evidence="7" type="ORF">LptCag_1233</name>
</gene>
<dbReference type="InterPro" id="IPR000555">
    <property type="entry name" value="JAMM/MPN+_dom"/>
</dbReference>
<evidence type="ECO:0000256" key="2">
    <source>
        <dbReference type="ARBA" id="ARBA00022723"/>
    </source>
</evidence>
<evidence type="ECO:0000256" key="4">
    <source>
        <dbReference type="ARBA" id="ARBA00022833"/>
    </source>
</evidence>
<feature type="domain" description="MPN" evidence="6">
    <location>
        <begin position="13"/>
        <end position="135"/>
    </location>
</feature>
<reference evidence="7 8" key="1">
    <citation type="submission" date="2014-06" db="EMBL/GenBank/DDBJ databases">
        <title>Draft genome sequence of iron oxidizing acidophile Leptospirillum ferriphilum DSM14647.</title>
        <authorList>
            <person name="Cardenas J.P."/>
            <person name="Lazcano M."/>
            <person name="Ossandon F.J."/>
            <person name="Corbett M."/>
            <person name="Holmes D.S."/>
            <person name="Watkin E."/>
        </authorList>
    </citation>
    <scope>NUCLEOTIDE SEQUENCE [LARGE SCALE GENOMIC DNA]</scope>
    <source>
        <strain evidence="7 8">DSM 14647</strain>
    </source>
</reference>